<comment type="caution">
    <text evidence="4">The sequence shown here is derived from an EMBL/GenBank/DDBJ whole genome shotgun (WGS) entry which is preliminary data.</text>
</comment>
<dbReference type="InterPro" id="IPR008207">
    <property type="entry name" value="Sig_transdc_His_kin_Hpt_dom"/>
</dbReference>
<dbReference type="PROSITE" id="PS50894">
    <property type="entry name" value="HPT"/>
    <property type="match status" value="1"/>
</dbReference>
<dbReference type="SUPFAM" id="SSF47226">
    <property type="entry name" value="Histidine-containing phosphotransfer domain, HPT domain"/>
    <property type="match status" value="1"/>
</dbReference>
<dbReference type="AlphaFoldDB" id="A0A545TH21"/>
<evidence type="ECO:0000313" key="5">
    <source>
        <dbReference type="Proteomes" id="UP000317839"/>
    </source>
</evidence>
<evidence type="ECO:0000259" key="3">
    <source>
        <dbReference type="PROSITE" id="PS50894"/>
    </source>
</evidence>
<dbReference type="Pfam" id="PF13487">
    <property type="entry name" value="HD_5"/>
    <property type="match status" value="1"/>
</dbReference>
<feature type="domain" description="HPt" evidence="3">
    <location>
        <begin position="9"/>
        <end position="115"/>
    </location>
</feature>
<accession>A0A545TH21</accession>
<dbReference type="InterPro" id="IPR036641">
    <property type="entry name" value="HPT_dom_sf"/>
</dbReference>
<dbReference type="CDD" id="cd00088">
    <property type="entry name" value="HPT"/>
    <property type="match status" value="1"/>
</dbReference>
<dbReference type="GO" id="GO:0004672">
    <property type="term" value="F:protein kinase activity"/>
    <property type="evidence" value="ECO:0007669"/>
    <property type="project" value="UniProtKB-ARBA"/>
</dbReference>
<dbReference type="OrthoDB" id="9816273at2"/>
<keyword evidence="2" id="KW-0597">Phosphoprotein</keyword>
<sequence>MNQISCEAFNELEDEVKQEFYEDVQSAIKDINECASTLETGADAAVIDRMFRALHTVKGNCKMVFLEEFVTSSHKLEDLFSGIRSGEIDYQDIYGKFAVTAVNAIDIQLKTLVETGSADADTLKKLEDIIDHIEVAPVEDRPHLAEKAIIAIQDGHFKLDLVALDEGHGRAFSFLDATDFEFFEFISDKKALIDPSHQAFIDICEPLAMKLNAKLGQSIDEQQLRTAVIFVAFSRALASDSLATMLEVEQVFFVSGLLNRMAGWSTAAEIALQMIEKHDGTGAPLGIEGDKIMPAAQALGLATEFALIVLQSKTKGYKQSLFSAVKLINAQKDSRYKSRLIERFNDVIKSEYLTTQMW</sequence>
<dbReference type="EMBL" id="VIKR01000001">
    <property type="protein sequence ID" value="TQV76534.1"/>
    <property type="molecule type" value="Genomic_DNA"/>
</dbReference>
<keyword evidence="5" id="KW-1185">Reference proteome</keyword>
<organism evidence="4 5">
    <name type="scientific">Aliikangiella marina</name>
    <dbReference type="NCBI Taxonomy" id="1712262"/>
    <lineage>
        <taxon>Bacteria</taxon>
        <taxon>Pseudomonadati</taxon>
        <taxon>Pseudomonadota</taxon>
        <taxon>Gammaproteobacteria</taxon>
        <taxon>Oceanospirillales</taxon>
        <taxon>Pleioneaceae</taxon>
        <taxon>Aliikangiella</taxon>
    </lineage>
</organism>
<proteinExistence type="predicted"/>
<protein>
    <recommendedName>
        <fullName evidence="3">HPt domain-containing protein</fullName>
    </recommendedName>
</protein>
<name>A0A545TH21_9GAMM</name>
<feature type="modified residue" description="Phosphohistidine" evidence="2">
    <location>
        <position position="55"/>
    </location>
</feature>
<dbReference type="RefSeq" id="WP_142887894.1">
    <property type="nucleotide sequence ID" value="NZ_VIKR01000001.1"/>
</dbReference>
<dbReference type="GO" id="GO:0000160">
    <property type="term" value="P:phosphorelay signal transduction system"/>
    <property type="evidence" value="ECO:0007669"/>
    <property type="project" value="UniProtKB-KW"/>
</dbReference>
<dbReference type="Pfam" id="PF01627">
    <property type="entry name" value="Hpt"/>
    <property type="match status" value="1"/>
</dbReference>
<dbReference type="Proteomes" id="UP000317839">
    <property type="component" value="Unassembled WGS sequence"/>
</dbReference>
<keyword evidence="1" id="KW-0902">Two-component regulatory system</keyword>
<dbReference type="Gene3D" id="1.20.120.160">
    <property type="entry name" value="HPT domain"/>
    <property type="match status" value="1"/>
</dbReference>
<evidence type="ECO:0000313" key="4">
    <source>
        <dbReference type="EMBL" id="TQV76534.1"/>
    </source>
</evidence>
<evidence type="ECO:0000256" key="1">
    <source>
        <dbReference type="ARBA" id="ARBA00023012"/>
    </source>
</evidence>
<reference evidence="4 5" key="1">
    <citation type="submission" date="2019-06" db="EMBL/GenBank/DDBJ databases">
        <title>Draft genome of Aliikangiella marina GYP-15.</title>
        <authorList>
            <person name="Wang G."/>
        </authorList>
    </citation>
    <scope>NUCLEOTIDE SEQUENCE [LARGE SCALE GENOMIC DNA]</scope>
    <source>
        <strain evidence="4 5">GYP-15</strain>
    </source>
</reference>
<gene>
    <name evidence="4" type="ORF">FLL45_00800</name>
</gene>
<dbReference type="Gene3D" id="1.10.3210.10">
    <property type="entry name" value="Hypothetical protein af1432"/>
    <property type="match status" value="1"/>
</dbReference>
<evidence type="ECO:0000256" key="2">
    <source>
        <dbReference type="PROSITE-ProRule" id="PRU00110"/>
    </source>
</evidence>